<dbReference type="PANTHER" id="PTHR42695:SF9">
    <property type="entry name" value="GAMMA-GLUTAMYL PEPTIDASE 2-RELATED"/>
    <property type="match status" value="1"/>
</dbReference>
<dbReference type="Pfam" id="PF00117">
    <property type="entry name" value="GATase"/>
    <property type="match status" value="1"/>
</dbReference>
<keyword evidence="4" id="KW-0963">Cytoplasm</keyword>
<evidence type="ECO:0000259" key="6">
    <source>
        <dbReference type="Pfam" id="PF00117"/>
    </source>
</evidence>
<evidence type="ECO:0000256" key="4">
    <source>
        <dbReference type="ARBA" id="ARBA00022490"/>
    </source>
</evidence>
<proteinExistence type="inferred from homology"/>
<dbReference type="InterPro" id="IPR029062">
    <property type="entry name" value="Class_I_gatase-like"/>
</dbReference>
<reference evidence="7 8" key="1">
    <citation type="submission" date="2021-09" db="EMBL/GenBank/DDBJ databases">
        <title>Genomic insights and catalytic innovation underlie evolution of tropane alkaloids biosynthesis.</title>
        <authorList>
            <person name="Wang Y.-J."/>
            <person name="Tian T."/>
            <person name="Huang J.-P."/>
            <person name="Huang S.-X."/>
        </authorList>
    </citation>
    <scope>NUCLEOTIDE SEQUENCE [LARGE SCALE GENOMIC DNA]</scope>
    <source>
        <strain evidence="7">KIB-2018</strain>
        <tissue evidence="7">Leaf</tissue>
    </source>
</reference>
<comment type="pathway">
    <text evidence="2">Secondary metabolite biosynthesis.</text>
</comment>
<evidence type="ECO:0000256" key="2">
    <source>
        <dbReference type="ARBA" id="ARBA00005179"/>
    </source>
</evidence>
<dbReference type="SUPFAM" id="SSF52317">
    <property type="entry name" value="Class I glutamine amidotransferase-like"/>
    <property type="match status" value="1"/>
</dbReference>
<dbReference type="PANTHER" id="PTHR42695">
    <property type="entry name" value="GLUTAMINE AMIDOTRANSFERASE YLR126C-RELATED"/>
    <property type="match status" value="1"/>
</dbReference>
<accession>A0AAV8TP65</accession>
<keyword evidence="5" id="KW-0378">Hydrolase</keyword>
<dbReference type="InterPro" id="IPR017926">
    <property type="entry name" value="GATASE"/>
</dbReference>
<dbReference type="EMBL" id="JAIWQS010000004">
    <property type="protein sequence ID" value="KAJ8768035.1"/>
    <property type="molecule type" value="Genomic_DNA"/>
</dbReference>
<evidence type="ECO:0000256" key="1">
    <source>
        <dbReference type="ARBA" id="ARBA00004514"/>
    </source>
</evidence>
<evidence type="ECO:0000256" key="3">
    <source>
        <dbReference type="ARBA" id="ARBA00011083"/>
    </source>
</evidence>
<dbReference type="GO" id="GO:0008233">
    <property type="term" value="F:peptidase activity"/>
    <property type="evidence" value="ECO:0007669"/>
    <property type="project" value="UniProtKB-ARBA"/>
</dbReference>
<dbReference type="GO" id="GO:0005829">
    <property type="term" value="C:cytosol"/>
    <property type="evidence" value="ECO:0007669"/>
    <property type="project" value="UniProtKB-SubCell"/>
</dbReference>
<protein>
    <recommendedName>
        <fullName evidence="6">Glutamine amidotransferase domain-containing protein</fullName>
    </recommendedName>
</protein>
<feature type="domain" description="Glutamine amidotransferase" evidence="6">
    <location>
        <begin position="60"/>
        <end position="202"/>
    </location>
</feature>
<comment type="subcellular location">
    <subcellularLocation>
        <location evidence="1">Cytoplasm</location>
        <location evidence="1">Cytosol</location>
    </subcellularLocation>
</comment>
<dbReference type="InterPro" id="IPR044992">
    <property type="entry name" value="ChyE-like"/>
</dbReference>
<dbReference type="FunFam" id="3.40.50.880:FF:000040">
    <property type="entry name" value="Gamma-glutamyl peptidase 5"/>
    <property type="match status" value="1"/>
</dbReference>
<evidence type="ECO:0000313" key="7">
    <source>
        <dbReference type="EMBL" id="KAJ8768035.1"/>
    </source>
</evidence>
<evidence type="ECO:0000256" key="5">
    <source>
        <dbReference type="ARBA" id="ARBA00022801"/>
    </source>
</evidence>
<dbReference type="AlphaFoldDB" id="A0AAV8TP65"/>
<keyword evidence="8" id="KW-1185">Reference proteome</keyword>
<dbReference type="GO" id="GO:0019760">
    <property type="term" value="P:glucosinolate metabolic process"/>
    <property type="evidence" value="ECO:0007669"/>
    <property type="project" value="UniProtKB-ARBA"/>
</dbReference>
<dbReference type="Proteomes" id="UP001159364">
    <property type="component" value="Linkage Group LG04"/>
</dbReference>
<dbReference type="CDD" id="cd01741">
    <property type="entry name" value="GATase1_1"/>
    <property type="match status" value="1"/>
</dbReference>
<organism evidence="7 8">
    <name type="scientific">Erythroxylum novogranatense</name>
    <dbReference type="NCBI Taxonomy" id="1862640"/>
    <lineage>
        <taxon>Eukaryota</taxon>
        <taxon>Viridiplantae</taxon>
        <taxon>Streptophyta</taxon>
        <taxon>Embryophyta</taxon>
        <taxon>Tracheophyta</taxon>
        <taxon>Spermatophyta</taxon>
        <taxon>Magnoliopsida</taxon>
        <taxon>eudicotyledons</taxon>
        <taxon>Gunneridae</taxon>
        <taxon>Pentapetalae</taxon>
        <taxon>rosids</taxon>
        <taxon>fabids</taxon>
        <taxon>Malpighiales</taxon>
        <taxon>Erythroxylaceae</taxon>
        <taxon>Erythroxylum</taxon>
    </lineage>
</organism>
<comment type="similarity">
    <text evidence="3">Belongs to the peptidase C26 family.</text>
</comment>
<gene>
    <name evidence="7" type="ORF">K2173_020975</name>
</gene>
<sequence length="266" mass="30191">MRLVEAAGKRYALLQAARDSDYVKKVYGGYFDVFVAAFGEEGEIWDLYRVVEGEFPDKDELEKYDGFVVSGSPYDSYGNDDWILQLCLLLQTLNTMKRKFLESALAIRYILCRALGGKVGKARTGWDIGLRRVKLVKDLGPCSFNGDLSENPPSLSIIECHQDEVWEVPSGAQVIAFSDKTGVEMFTMGDHILGIQGHPEYTKDILYNLVDRLLINNCIKKDLAERAKLGLEMAEADRKSWGMICRNFLKGRSQKNPLKRIPDYWI</sequence>
<comment type="caution">
    <text evidence="7">The sequence shown here is derived from an EMBL/GenBank/DDBJ whole genome shotgun (WGS) entry which is preliminary data.</text>
</comment>
<evidence type="ECO:0000313" key="8">
    <source>
        <dbReference type="Proteomes" id="UP001159364"/>
    </source>
</evidence>
<dbReference type="Gene3D" id="3.40.50.880">
    <property type="match status" value="1"/>
</dbReference>
<name>A0AAV8TP65_9ROSI</name>